<accession>A0ABY9WWH1</accession>
<gene>
    <name evidence="1" type="ORF">F0U60_27710</name>
</gene>
<organism evidence="1 2">
    <name type="scientific">Archangium minus</name>
    <dbReference type="NCBI Taxonomy" id="83450"/>
    <lineage>
        <taxon>Bacteria</taxon>
        <taxon>Pseudomonadati</taxon>
        <taxon>Myxococcota</taxon>
        <taxon>Myxococcia</taxon>
        <taxon>Myxococcales</taxon>
        <taxon>Cystobacterineae</taxon>
        <taxon>Archangiaceae</taxon>
        <taxon>Archangium</taxon>
    </lineage>
</organism>
<protein>
    <submittedName>
        <fullName evidence="1">Uncharacterized protein</fullName>
    </submittedName>
</protein>
<name>A0ABY9WWH1_9BACT</name>
<dbReference type="RefSeq" id="WP_395803873.1">
    <property type="nucleotide sequence ID" value="NZ_CP043494.1"/>
</dbReference>
<sequence>MSGPRPKTCAACGRGIAPNAVYYRFTLVLEGEQDVLGPSGGKSSEDELAALMKQLEEGSESPQELEDQVHWERSGVVCAACRSVVVRTLSAPPEPAKPH</sequence>
<proteinExistence type="predicted"/>
<dbReference type="EMBL" id="CP043494">
    <property type="protein sequence ID" value="WNG47482.1"/>
    <property type="molecule type" value="Genomic_DNA"/>
</dbReference>
<reference evidence="1 2" key="1">
    <citation type="submission" date="2019-08" db="EMBL/GenBank/DDBJ databases">
        <title>Archangium and Cystobacter genomes.</title>
        <authorList>
            <person name="Chen I.-C.K."/>
            <person name="Wielgoss S."/>
        </authorList>
    </citation>
    <scope>NUCLEOTIDE SEQUENCE [LARGE SCALE GENOMIC DNA]</scope>
    <source>
        <strain evidence="1 2">Cbm 6</strain>
    </source>
</reference>
<keyword evidence="2" id="KW-1185">Reference proteome</keyword>
<evidence type="ECO:0000313" key="2">
    <source>
        <dbReference type="Proteomes" id="UP001611383"/>
    </source>
</evidence>
<dbReference type="Proteomes" id="UP001611383">
    <property type="component" value="Chromosome"/>
</dbReference>
<evidence type="ECO:0000313" key="1">
    <source>
        <dbReference type="EMBL" id="WNG47482.1"/>
    </source>
</evidence>